<feature type="transmembrane region" description="Helical" evidence="6">
    <location>
        <begin position="217"/>
        <end position="239"/>
    </location>
</feature>
<comment type="caution">
    <text evidence="7">The sequence shown here is derived from an EMBL/GenBank/DDBJ whole genome shotgun (WGS) entry which is preliminary data.</text>
</comment>
<evidence type="ECO:0000256" key="4">
    <source>
        <dbReference type="ARBA" id="ARBA00023136"/>
    </source>
</evidence>
<name>A0A7W7G7Y4_9ACTN</name>
<dbReference type="PANTHER" id="PTHR23514:SF13">
    <property type="entry name" value="INNER MEMBRANE PROTEIN YBJJ"/>
    <property type="match status" value="1"/>
</dbReference>
<evidence type="ECO:0000256" key="1">
    <source>
        <dbReference type="ARBA" id="ARBA00004141"/>
    </source>
</evidence>
<dbReference type="Proteomes" id="UP000542742">
    <property type="component" value="Unassembled WGS sequence"/>
</dbReference>
<dbReference type="InterPro" id="IPR051788">
    <property type="entry name" value="MFS_Transporter"/>
</dbReference>
<organism evidence="7 8">
    <name type="scientific">Paractinoplanes abujensis</name>
    <dbReference type="NCBI Taxonomy" id="882441"/>
    <lineage>
        <taxon>Bacteria</taxon>
        <taxon>Bacillati</taxon>
        <taxon>Actinomycetota</taxon>
        <taxon>Actinomycetes</taxon>
        <taxon>Micromonosporales</taxon>
        <taxon>Micromonosporaceae</taxon>
        <taxon>Paractinoplanes</taxon>
    </lineage>
</organism>
<evidence type="ECO:0000256" key="2">
    <source>
        <dbReference type="ARBA" id="ARBA00022692"/>
    </source>
</evidence>
<keyword evidence="2 6" id="KW-0812">Transmembrane</keyword>
<dbReference type="InterPro" id="IPR036259">
    <property type="entry name" value="MFS_trans_sf"/>
</dbReference>
<feature type="transmembrane region" description="Helical" evidence="6">
    <location>
        <begin position="335"/>
        <end position="353"/>
    </location>
</feature>
<feature type="transmembrane region" description="Helical" evidence="6">
    <location>
        <begin position="45"/>
        <end position="68"/>
    </location>
</feature>
<dbReference type="PANTHER" id="PTHR23514">
    <property type="entry name" value="BYPASS OF STOP CODON PROTEIN 6"/>
    <property type="match status" value="1"/>
</dbReference>
<keyword evidence="4 6" id="KW-0472">Membrane</keyword>
<evidence type="ECO:0000256" key="5">
    <source>
        <dbReference type="SAM" id="MobiDB-lite"/>
    </source>
</evidence>
<evidence type="ECO:0000313" key="7">
    <source>
        <dbReference type="EMBL" id="MBB4697436.1"/>
    </source>
</evidence>
<proteinExistence type="predicted"/>
<protein>
    <submittedName>
        <fullName evidence="7">MFS family permease</fullName>
    </submittedName>
</protein>
<feature type="transmembrane region" description="Helical" evidence="6">
    <location>
        <begin position="251"/>
        <end position="269"/>
    </location>
</feature>
<feature type="compositionally biased region" description="Gly residues" evidence="5">
    <location>
        <begin position="395"/>
        <end position="414"/>
    </location>
</feature>
<evidence type="ECO:0000313" key="8">
    <source>
        <dbReference type="Proteomes" id="UP000542742"/>
    </source>
</evidence>
<dbReference type="SUPFAM" id="SSF103473">
    <property type="entry name" value="MFS general substrate transporter"/>
    <property type="match status" value="1"/>
</dbReference>
<feature type="transmembrane region" description="Helical" evidence="6">
    <location>
        <begin position="88"/>
        <end position="113"/>
    </location>
</feature>
<keyword evidence="3 6" id="KW-1133">Transmembrane helix</keyword>
<dbReference type="RefSeq" id="WP_184955556.1">
    <property type="nucleotide sequence ID" value="NZ_BOMC01000016.1"/>
</dbReference>
<accession>A0A7W7G7Y4</accession>
<dbReference type="CDD" id="cd17393">
    <property type="entry name" value="MFS_MosC_like"/>
    <property type="match status" value="1"/>
</dbReference>
<keyword evidence="8" id="KW-1185">Reference proteome</keyword>
<evidence type="ECO:0000256" key="6">
    <source>
        <dbReference type="SAM" id="Phobius"/>
    </source>
</evidence>
<comment type="subcellular location">
    <subcellularLocation>
        <location evidence="1">Membrane</location>
        <topology evidence="1">Multi-pass membrane protein</topology>
    </subcellularLocation>
</comment>
<feature type="transmembrane region" description="Helical" evidence="6">
    <location>
        <begin position="144"/>
        <end position="163"/>
    </location>
</feature>
<gene>
    <name evidence="7" type="ORF">BKA14_007584</name>
</gene>
<evidence type="ECO:0000256" key="3">
    <source>
        <dbReference type="ARBA" id="ARBA00022989"/>
    </source>
</evidence>
<reference evidence="7 8" key="1">
    <citation type="submission" date="2020-08" db="EMBL/GenBank/DDBJ databases">
        <title>Sequencing the genomes of 1000 actinobacteria strains.</title>
        <authorList>
            <person name="Klenk H.-P."/>
        </authorList>
    </citation>
    <scope>NUCLEOTIDE SEQUENCE [LARGE SCALE GENOMIC DNA]</scope>
    <source>
        <strain evidence="7 8">DSM 45518</strain>
    </source>
</reference>
<feature type="transmembrane region" description="Helical" evidence="6">
    <location>
        <begin position="365"/>
        <end position="383"/>
    </location>
</feature>
<dbReference type="GO" id="GO:0016020">
    <property type="term" value="C:membrane"/>
    <property type="evidence" value="ECO:0007669"/>
    <property type="project" value="UniProtKB-SubCell"/>
</dbReference>
<sequence>MTATEFDRPRLELAKVAVGFTFATNGLAYAGWLARAPAVRDGLDLSAAGFGLLLLCLSVAAISAIPLAGPLVQRFGPARSVLIGSTSMVLGLTGLATGTLVGSVPLAGLGLVLTGMGNSTWDVAMNVEGADVERRLGRTIMPRFHAGFSLGTVLGAAFSAVAAAVDLPIWAQLYITAALAAAVTAPTVRKFLPYHPLPAGEKPAMSVGQAWREPRTVLIGLVMLGFGFTEGTANDWLAIGLVDGYRADDTVAAIAFGSFVTAMTLGRLFGGYAIERWGRVLTLRLTAASAALGLLLVVSEVAVPLAIAGALLWGAGASLGFPIGMSAAADDPARAAIRVSVAGSVGYGAFLAGPPLIGLLAEHVGVLRAMLCVFGALALGLLASGATRPVEPAPGGVGRKPGSGVDGVAGKSGD</sequence>
<feature type="region of interest" description="Disordered" evidence="5">
    <location>
        <begin position="392"/>
        <end position="414"/>
    </location>
</feature>
<dbReference type="AlphaFoldDB" id="A0A7W7G7Y4"/>
<feature type="transmembrane region" description="Helical" evidence="6">
    <location>
        <begin position="13"/>
        <end position="33"/>
    </location>
</feature>
<dbReference type="EMBL" id="JACHMF010000001">
    <property type="protein sequence ID" value="MBB4697436.1"/>
    <property type="molecule type" value="Genomic_DNA"/>
</dbReference>
<dbReference type="Gene3D" id="1.20.1250.20">
    <property type="entry name" value="MFS general substrate transporter like domains"/>
    <property type="match status" value="2"/>
</dbReference>